<dbReference type="Proteomes" id="UP000193925">
    <property type="component" value="Chromosome AFERRI"/>
</dbReference>
<sequence>MSQTAGRETLTELLVRERALAGDRKRAIEAHEQILGELNVPLKKRFGLYCEKFQPLLDQANALGQKIVEIHAEGFGERNIEWGNGGIITLQVDGEFTRIFTKDMFRGDYDEFAVYIPTKYLEEDGERRLLEDAQRLEAELKAARIPLEEADRQKKEDLEYAEFVRLQAKFLGHPSS</sequence>
<dbReference type="EMBL" id="CCCS020000035">
    <property type="protein sequence ID" value="CDQ10590.1"/>
    <property type="molecule type" value="Genomic_DNA"/>
</dbReference>
<dbReference type="EMBL" id="LT841305">
    <property type="protein sequence ID" value="SMH64621.1"/>
    <property type="molecule type" value="Genomic_DNA"/>
</dbReference>
<proteinExistence type="predicted"/>
<gene>
    <name evidence="2" type="ORF">AFERRI_10655</name>
    <name evidence="1" type="ORF">AFERRI_400371</name>
</gene>
<reference evidence="1" key="1">
    <citation type="submission" date="2014-03" db="EMBL/GenBank/DDBJ databases">
        <authorList>
            <person name="Genoscope - CEA"/>
        </authorList>
    </citation>
    <scope>NUCLEOTIDE SEQUENCE [LARGE SCALE GENOMIC DNA]</scope>
    <source>
        <strain evidence="1">CF27</strain>
    </source>
</reference>
<name>A0A060UQ90_9PROT</name>
<organism evidence="1">
    <name type="scientific">Acidithiobacillus ferrivorans</name>
    <dbReference type="NCBI Taxonomy" id="160808"/>
    <lineage>
        <taxon>Bacteria</taxon>
        <taxon>Pseudomonadati</taxon>
        <taxon>Pseudomonadota</taxon>
        <taxon>Acidithiobacillia</taxon>
        <taxon>Acidithiobacillales</taxon>
        <taxon>Acidithiobacillaceae</taxon>
        <taxon>Acidithiobacillus</taxon>
    </lineage>
</organism>
<evidence type="ECO:0000313" key="1">
    <source>
        <dbReference type="EMBL" id="CDQ10590.1"/>
    </source>
</evidence>
<protein>
    <submittedName>
        <fullName evidence="1">Uncharacterized protein</fullName>
    </submittedName>
</protein>
<dbReference type="AlphaFoldDB" id="A0A060UQ90"/>
<evidence type="ECO:0000313" key="3">
    <source>
        <dbReference type="Proteomes" id="UP000193925"/>
    </source>
</evidence>
<accession>A0A060UQ90</accession>
<reference evidence="1" key="2">
    <citation type="submission" date="2014-07" db="EMBL/GenBank/DDBJ databases">
        <title>Initial genome analysis of the psychrotolerant acidophile Acidithiobacillus ferrivorans CF27: insights into iron and sulfur oxidation pathways and into biofilm formation.</title>
        <authorList>
            <person name="Talla E."/>
            <person name="Hedrich S."/>
            <person name="Mangenot S."/>
            <person name="Ji B."/>
            <person name="Johnson D.B."/>
            <person name="Barbe V."/>
            <person name="Bonnefoy V."/>
        </authorList>
    </citation>
    <scope>NUCLEOTIDE SEQUENCE [LARGE SCALE GENOMIC DNA]</scope>
    <source>
        <strain evidence="1">CF27</strain>
    </source>
</reference>
<evidence type="ECO:0000313" key="2">
    <source>
        <dbReference type="EMBL" id="SMH64621.1"/>
    </source>
</evidence>
<reference evidence="2 3" key="3">
    <citation type="submission" date="2017-03" db="EMBL/GenBank/DDBJ databases">
        <authorList>
            <person name="Regsiter A."/>
            <person name="William W."/>
        </authorList>
    </citation>
    <scope>NUCLEOTIDE SEQUENCE [LARGE SCALE GENOMIC DNA]</scope>
    <source>
        <strain evidence="2">PRJEB5721</strain>
    </source>
</reference>
<keyword evidence="3" id="KW-1185">Reference proteome</keyword>
<dbReference type="RefSeq" id="WP_035193141.1">
    <property type="nucleotide sequence ID" value="NZ_CCCS020000035.1"/>
</dbReference>